<proteinExistence type="predicted"/>
<dbReference type="PANTHER" id="PTHR33376:SF5">
    <property type="entry name" value="EXTRACYTOPLASMIC SOLUTE RECEPTOR PROTEIN"/>
    <property type="match status" value="1"/>
</dbReference>
<dbReference type="Pfam" id="PF03480">
    <property type="entry name" value="DctP"/>
    <property type="match status" value="1"/>
</dbReference>
<dbReference type="InterPro" id="IPR038404">
    <property type="entry name" value="TRAP_DctP_sf"/>
</dbReference>
<dbReference type="Gene3D" id="3.40.190.10">
    <property type="entry name" value="Periplasmic binding protein-like II"/>
    <property type="match status" value="1"/>
</dbReference>
<dbReference type="InterPro" id="IPR018389">
    <property type="entry name" value="DctP_fam"/>
</dbReference>
<name>A0A383ASY6_9ZZZZ</name>
<dbReference type="Gene3D" id="3.40.190.170">
    <property type="entry name" value="Bacterial extracellular solute-binding protein, family 7"/>
    <property type="match status" value="1"/>
</dbReference>
<evidence type="ECO:0000256" key="1">
    <source>
        <dbReference type="ARBA" id="ARBA00022729"/>
    </source>
</evidence>
<dbReference type="PANTHER" id="PTHR33376">
    <property type="match status" value="1"/>
</dbReference>
<evidence type="ECO:0008006" key="3">
    <source>
        <dbReference type="Google" id="ProtNLM"/>
    </source>
</evidence>
<evidence type="ECO:0000313" key="2">
    <source>
        <dbReference type="EMBL" id="SVE10258.1"/>
    </source>
</evidence>
<gene>
    <name evidence="2" type="ORF">METZ01_LOCUS463112</name>
</gene>
<reference evidence="2" key="1">
    <citation type="submission" date="2018-05" db="EMBL/GenBank/DDBJ databases">
        <authorList>
            <person name="Lanie J.A."/>
            <person name="Ng W.-L."/>
            <person name="Kazmierczak K.M."/>
            <person name="Andrzejewski T.M."/>
            <person name="Davidsen T.M."/>
            <person name="Wayne K.J."/>
            <person name="Tettelin H."/>
            <person name="Glass J.I."/>
            <person name="Rusch D."/>
            <person name="Podicherti R."/>
            <person name="Tsui H.-C.T."/>
            <person name="Winkler M.E."/>
        </authorList>
    </citation>
    <scope>NUCLEOTIDE SEQUENCE</scope>
</reference>
<dbReference type="EMBL" id="UINC01194255">
    <property type="protein sequence ID" value="SVE10258.1"/>
    <property type="molecule type" value="Genomic_DNA"/>
</dbReference>
<keyword evidence="1" id="KW-0732">Signal</keyword>
<accession>A0A383ASY6</accession>
<dbReference type="AlphaFoldDB" id="A0A383ASY6"/>
<sequence>MEKKIVKKLVASAAFLALLSFVAGPVHAKKVLLKVPIAFATKLPGLGETIKWLGDRTETLSGGTVKIKVYEPKKLIAPFEILDAVSSGKVNAGYATAGYWFGKMKAAALFSAVPFGPEAPEYLAWLYYGNGGKLYQEMYDDGGYNVKVHVCGIIAPETSGWFKEPIKSASQLKGMKMRFFGLGGQVMQKLGVTTSLLPGGEIFPALEKGAIDASEFSMPAIDK</sequence>
<dbReference type="GO" id="GO:0055085">
    <property type="term" value="P:transmembrane transport"/>
    <property type="evidence" value="ECO:0007669"/>
    <property type="project" value="InterPro"/>
</dbReference>
<organism evidence="2">
    <name type="scientific">marine metagenome</name>
    <dbReference type="NCBI Taxonomy" id="408172"/>
    <lineage>
        <taxon>unclassified sequences</taxon>
        <taxon>metagenomes</taxon>
        <taxon>ecological metagenomes</taxon>
    </lineage>
</organism>
<protein>
    <recommendedName>
        <fullName evidence="3">C4-dicarboxylate ABC transporter</fullName>
    </recommendedName>
</protein>
<feature type="non-terminal residue" evidence="2">
    <location>
        <position position="223"/>
    </location>
</feature>